<evidence type="ECO:0000313" key="4">
    <source>
        <dbReference type="EMBL" id="WVZ84427.1"/>
    </source>
</evidence>
<evidence type="ECO:0000256" key="1">
    <source>
        <dbReference type="ARBA" id="ARBA00022737"/>
    </source>
</evidence>
<evidence type="ECO:0000259" key="3">
    <source>
        <dbReference type="Pfam" id="PF11835"/>
    </source>
</evidence>
<protein>
    <recommendedName>
        <fullName evidence="3">PTBP1-like RNA recognition motif 2 domain-containing protein</fullName>
    </recommendedName>
</protein>
<organism evidence="4 5">
    <name type="scientific">Paspalum notatum var. saurae</name>
    <dbReference type="NCBI Taxonomy" id="547442"/>
    <lineage>
        <taxon>Eukaryota</taxon>
        <taxon>Viridiplantae</taxon>
        <taxon>Streptophyta</taxon>
        <taxon>Embryophyta</taxon>
        <taxon>Tracheophyta</taxon>
        <taxon>Spermatophyta</taxon>
        <taxon>Magnoliopsida</taxon>
        <taxon>Liliopsida</taxon>
        <taxon>Poales</taxon>
        <taxon>Poaceae</taxon>
        <taxon>PACMAD clade</taxon>
        <taxon>Panicoideae</taxon>
        <taxon>Andropogonodae</taxon>
        <taxon>Paspaleae</taxon>
        <taxon>Paspalinae</taxon>
        <taxon>Paspalum</taxon>
    </lineage>
</organism>
<sequence>MEEKLAGLNRAPQQAACVNPSSASVASSTAPVFSSLIPVPGATTAALVTATEAPAASPTPDAATIASVICDESPSSTMATVFDSSMSASSLATAAMATSNTMRSTTTTISATTGATPLSSSLHKNVPWMDSVEVSSTASATTISPFVGAHKVFYGMPFHQEMTQASILHVMVSHMLYPITEEVMHQLFDPYGAENVQLLLVKSQVEALISFRSYHDAMRACNALNGRCIWDGCCVMSISQVQCTTIPATPTSLASMATEDTNILLLEDMSDEVPAPVEEMALRQKAFGALDAVRHDHVTMTPNCVLLRNAAVEDDCMLRVFLGVQGHRIGKASAKHLKYQKPKSELICEALGGCLSLQTSTTPQATSMMVSATAPRIDINCGIGVAVSANTSKAAESMQRRYIHLNLTDAIQLCYATDNHEAYKLFEGLNNQTQMLSCQPCFLDDNTLLQMGVTACCIFDHGKIKQGDVTVAVTKHWPPPMQMEMLEQTDLIHTVFQSKPPWSSMNNEQSFKLRHEGLHLNTQASWDPGGPI</sequence>
<name>A0AAQ3U5V8_PASNO</name>
<dbReference type="InterPro" id="IPR035979">
    <property type="entry name" value="RBD_domain_sf"/>
</dbReference>
<dbReference type="PANTHER" id="PTHR15592">
    <property type="entry name" value="MATRIN 3/NUCLEAR PROTEIN 220-RELATED"/>
    <property type="match status" value="1"/>
</dbReference>
<dbReference type="Proteomes" id="UP001341281">
    <property type="component" value="Chromosome 07"/>
</dbReference>
<dbReference type="InterPro" id="IPR021790">
    <property type="entry name" value="PTBP1-like_RRM2"/>
</dbReference>
<keyword evidence="5" id="KW-1185">Reference proteome</keyword>
<dbReference type="EMBL" id="CP144751">
    <property type="protein sequence ID" value="WVZ84427.1"/>
    <property type="molecule type" value="Genomic_DNA"/>
</dbReference>
<feature type="domain" description="PTBP1-like RNA recognition motif 2" evidence="3">
    <location>
        <begin position="164"/>
        <end position="242"/>
    </location>
</feature>
<evidence type="ECO:0000313" key="5">
    <source>
        <dbReference type="Proteomes" id="UP001341281"/>
    </source>
</evidence>
<dbReference type="InterPro" id="IPR012677">
    <property type="entry name" value="Nucleotide-bd_a/b_plait_sf"/>
</dbReference>
<proteinExistence type="predicted"/>
<keyword evidence="1" id="KW-0677">Repeat</keyword>
<dbReference type="AlphaFoldDB" id="A0AAQ3U5V8"/>
<dbReference type="Pfam" id="PF11835">
    <property type="entry name" value="RRM_8"/>
    <property type="match status" value="1"/>
</dbReference>
<reference evidence="4 5" key="1">
    <citation type="submission" date="2024-02" db="EMBL/GenBank/DDBJ databases">
        <title>High-quality chromosome-scale genome assembly of Pensacola bahiagrass (Paspalum notatum Flugge var. saurae).</title>
        <authorList>
            <person name="Vega J.M."/>
            <person name="Podio M."/>
            <person name="Orjuela J."/>
            <person name="Siena L.A."/>
            <person name="Pessino S.C."/>
            <person name="Combes M.C."/>
            <person name="Mariac C."/>
            <person name="Albertini E."/>
            <person name="Pupilli F."/>
            <person name="Ortiz J.P.A."/>
            <person name="Leblanc O."/>
        </authorList>
    </citation>
    <scope>NUCLEOTIDE SEQUENCE [LARGE SCALE GENOMIC DNA]</scope>
    <source>
        <strain evidence="4">R1</strain>
        <tissue evidence="4">Leaf</tissue>
    </source>
</reference>
<dbReference type="GO" id="GO:0003723">
    <property type="term" value="F:RNA binding"/>
    <property type="evidence" value="ECO:0007669"/>
    <property type="project" value="UniProtKB-KW"/>
</dbReference>
<dbReference type="Gene3D" id="3.30.70.330">
    <property type="match status" value="1"/>
</dbReference>
<dbReference type="CDD" id="cd12422">
    <property type="entry name" value="RRM2_PTBP1_hnRNPL_like"/>
    <property type="match status" value="1"/>
</dbReference>
<keyword evidence="2" id="KW-0694">RNA-binding</keyword>
<gene>
    <name evidence="4" type="ORF">U9M48_031461</name>
</gene>
<dbReference type="SUPFAM" id="SSF54928">
    <property type="entry name" value="RNA-binding domain, RBD"/>
    <property type="match status" value="1"/>
</dbReference>
<evidence type="ECO:0000256" key="2">
    <source>
        <dbReference type="ARBA" id="ARBA00022884"/>
    </source>
</evidence>
<accession>A0AAQ3U5V8</accession>